<dbReference type="InterPro" id="IPR012657">
    <property type="entry name" value="23S_rRNA-intervening_sequence"/>
</dbReference>
<dbReference type="PANTHER" id="PTHR38471:SF2">
    <property type="entry name" value="FOUR HELIX BUNDLE PROTEIN"/>
    <property type="match status" value="1"/>
</dbReference>
<gene>
    <name evidence="1" type="ORF">TISLANDTSLP1_16840</name>
</gene>
<protein>
    <recommendedName>
        <fullName evidence="3">Four helix bundle protein</fullName>
    </recommendedName>
</protein>
<proteinExistence type="predicted"/>
<reference evidence="1" key="1">
    <citation type="submission" date="2022-12" db="EMBL/GenBank/DDBJ databases">
        <title>Reference genome sequencing for broad-spectrum identification of bacterial and archaeal isolates by mass spectrometry.</title>
        <authorList>
            <person name="Sekiguchi Y."/>
            <person name="Tourlousse D.M."/>
        </authorList>
    </citation>
    <scope>NUCLEOTIDE SEQUENCE</scope>
    <source>
        <strain evidence="1">TSL-P1</strain>
    </source>
</reference>
<dbReference type="Gene3D" id="1.20.1440.60">
    <property type="entry name" value="23S rRNA-intervening sequence"/>
    <property type="match status" value="1"/>
</dbReference>
<dbReference type="NCBIfam" id="TIGR02436">
    <property type="entry name" value="four helix bundle protein"/>
    <property type="match status" value="1"/>
</dbReference>
<keyword evidence="2" id="KW-1185">Reference proteome</keyword>
<dbReference type="PANTHER" id="PTHR38471">
    <property type="entry name" value="FOUR HELIX BUNDLE PROTEIN"/>
    <property type="match status" value="1"/>
</dbReference>
<accession>A0A9W6GHQ6</accession>
<evidence type="ECO:0008006" key="3">
    <source>
        <dbReference type="Google" id="ProtNLM"/>
    </source>
</evidence>
<sequence length="118" mass="13781">MANYKKLIVWQKAHQLALEVYRLTENFPKSEQYSLTLQLKRAVLSIPTNIVEGYNRKSKREFAYFIDISLGSLAEVEYLLDFSVDIGYIKSENLVLIRELIEEVGKLLWSIQKTKLQP</sequence>
<comment type="caution">
    <text evidence="1">The sequence shown here is derived from an EMBL/GenBank/DDBJ whole genome shotgun (WGS) entry which is preliminary data.</text>
</comment>
<name>A0A9W6GHQ6_9BACT</name>
<dbReference type="CDD" id="cd16377">
    <property type="entry name" value="23S_rRNA_IVP_like"/>
    <property type="match status" value="1"/>
</dbReference>
<dbReference type="AlphaFoldDB" id="A0A9W6GHQ6"/>
<dbReference type="SUPFAM" id="SSF158446">
    <property type="entry name" value="IVS-encoded protein-like"/>
    <property type="match status" value="1"/>
</dbReference>
<evidence type="ECO:0000313" key="2">
    <source>
        <dbReference type="Proteomes" id="UP001144297"/>
    </source>
</evidence>
<dbReference type="EMBL" id="BSDX01000001">
    <property type="protein sequence ID" value="GLI53991.1"/>
    <property type="molecule type" value="Genomic_DNA"/>
</dbReference>
<dbReference type="Pfam" id="PF05635">
    <property type="entry name" value="23S_rRNA_IVP"/>
    <property type="match status" value="1"/>
</dbReference>
<dbReference type="Proteomes" id="UP001144297">
    <property type="component" value="Unassembled WGS sequence"/>
</dbReference>
<evidence type="ECO:0000313" key="1">
    <source>
        <dbReference type="EMBL" id="GLI53991.1"/>
    </source>
</evidence>
<organism evidence="1 2">
    <name type="scientific">Thermodesulfovibrio yellowstonii</name>
    <dbReference type="NCBI Taxonomy" id="28262"/>
    <lineage>
        <taxon>Bacteria</taxon>
        <taxon>Pseudomonadati</taxon>
        <taxon>Nitrospirota</taxon>
        <taxon>Thermodesulfovibrionia</taxon>
        <taxon>Thermodesulfovibrionales</taxon>
        <taxon>Thermodesulfovibrionaceae</taxon>
        <taxon>Thermodesulfovibrio</taxon>
    </lineage>
</organism>
<dbReference type="InterPro" id="IPR036583">
    <property type="entry name" value="23S_rRNA_IVS_sf"/>
</dbReference>